<accession>A0A1H0M2A4</accession>
<dbReference type="GO" id="GO:0008914">
    <property type="term" value="F:leucyl-tRNA--protein transferase activity"/>
    <property type="evidence" value="ECO:0007669"/>
    <property type="project" value="UniProtKB-UniRule"/>
</dbReference>
<protein>
    <recommendedName>
        <fullName evidence="4">Leucyl/phenylalanyl-tRNA--protein transferase</fullName>
        <ecNumber evidence="4">2.3.2.6</ecNumber>
    </recommendedName>
    <alternativeName>
        <fullName evidence="4">L/F-transferase</fullName>
    </alternativeName>
    <alternativeName>
        <fullName evidence="4">Leucyltransferase</fullName>
    </alternativeName>
    <alternativeName>
        <fullName evidence="4">Phenyalanyltransferase</fullName>
    </alternativeName>
</protein>
<dbReference type="InterPro" id="IPR042221">
    <property type="entry name" value="Leu/Phe-tRNA_Trfase_N"/>
</dbReference>
<dbReference type="EC" id="2.3.2.6" evidence="4"/>
<organism evidence="5 6">
    <name type="scientific">Paracidovorax cattleyae</name>
    <dbReference type="NCBI Taxonomy" id="80868"/>
    <lineage>
        <taxon>Bacteria</taxon>
        <taxon>Pseudomonadati</taxon>
        <taxon>Pseudomonadota</taxon>
        <taxon>Betaproteobacteria</taxon>
        <taxon>Burkholderiales</taxon>
        <taxon>Comamonadaceae</taxon>
        <taxon>Paracidovorax</taxon>
    </lineage>
</organism>
<keyword evidence="2 4" id="KW-0808">Transferase</keyword>
<dbReference type="PANTHER" id="PTHR30098:SF2">
    <property type="entry name" value="LEUCYL_PHENYLALANYL-TRNA--PROTEIN TRANSFERASE"/>
    <property type="match status" value="1"/>
</dbReference>
<evidence type="ECO:0000256" key="2">
    <source>
        <dbReference type="ARBA" id="ARBA00022679"/>
    </source>
</evidence>
<sequence>MPLPTPLAWLEPEDPFPPAAHAWGPGDPAPGLLAAGGALDTAHLRQAYAQGIFPWFSAGQPILWWSPDPRMVLQVESFRLHRSLRRTLQRFRTTPGCEIRVDHRFSDVIHACSQTPRGGQHGTWIVPDMIAAYEEFHRAGHAHSIETWQDGRLLGGLYCIGIGRAVFGESMFAHATDASKIALAALICLCHRHGVQWIDCQQNTAHLASLGAREIPREHFLRGVQAATAMPPIAWRFESLYWDTLLPSLPGPQ</sequence>
<dbReference type="NCBIfam" id="TIGR00667">
    <property type="entry name" value="aat"/>
    <property type="match status" value="1"/>
</dbReference>
<evidence type="ECO:0000313" key="5">
    <source>
        <dbReference type="EMBL" id="SDO74588.1"/>
    </source>
</evidence>
<dbReference type="Gene3D" id="3.40.630.70">
    <property type="entry name" value="Leucyl/phenylalanyl-tRNA-protein transferase, C-terminal domain"/>
    <property type="match status" value="1"/>
</dbReference>
<dbReference type="OrthoDB" id="9790282at2"/>
<comment type="catalytic activity">
    <reaction evidence="4">
        <text>N-terminal L-arginyl-[protein] + L-leucyl-tRNA(Leu) = N-terminal L-leucyl-L-arginyl-[protein] + tRNA(Leu) + H(+)</text>
        <dbReference type="Rhea" id="RHEA:50416"/>
        <dbReference type="Rhea" id="RHEA-COMP:9613"/>
        <dbReference type="Rhea" id="RHEA-COMP:9622"/>
        <dbReference type="Rhea" id="RHEA-COMP:12672"/>
        <dbReference type="Rhea" id="RHEA-COMP:12673"/>
        <dbReference type="ChEBI" id="CHEBI:15378"/>
        <dbReference type="ChEBI" id="CHEBI:64719"/>
        <dbReference type="ChEBI" id="CHEBI:78442"/>
        <dbReference type="ChEBI" id="CHEBI:78494"/>
        <dbReference type="ChEBI" id="CHEBI:133044"/>
        <dbReference type="EC" id="2.3.2.6"/>
    </reaction>
</comment>
<comment type="subcellular location">
    <subcellularLocation>
        <location evidence="4">Cytoplasm</location>
    </subcellularLocation>
</comment>
<keyword evidence="6" id="KW-1185">Reference proteome</keyword>
<dbReference type="Pfam" id="PF03588">
    <property type="entry name" value="Leu_Phe_trans"/>
    <property type="match status" value="1"/>
</dbReference>
<dbReference type="AlphaFoldDB" id="A0A1H0M2A4"/>
<evidence type="ECO:0000256" key="4">
    <source>
        <dbReference type="HAMAP-Rule" id="MF_00688"/>
    </source>
</evidence>
<dbReference type="GO" id="GO:0030163">
    <property type="term" value="P:protein catabolic process"/>
    <property type="evidence" value="ECO:0007669"/>
    <property type="project" value="UniProtKB-UniRule"/>
</dbReference>
<keyword evidence="3 4" id="KW-0012">Acyltransferase</keyword>
<gene>
    <name evidence="4" type="primary">aat</name>
    <name evidence="5" type="ORF">SAMN04489708_10393</name>
</gene>
<dbReference type="Proteomes" id="UP000199317">
    <property type="component" value="Unassembled WGS sequence"/>
</dbReference>
<comment type="catalytic activity">
    <reaction evidence="4">
        <text>L-phenylalanyl-tRNA(Phe) + an N-terminal L-alpha-aminoacyl-[protein] = an N-terminal L-phenylalanyl-L-alpha-aminoacyl-[protein] + tRNA(Phe)</text>
        <dbReference type="Rhea" id="RHEA:43632"/>
        <dbReference type="Rhea" id="RHEA-COMP:9668"/>
        <dbReference type="Rhea" id="RHEA-COMP:9699"/>
        <dbReference type="Rhea" id="RHEA-COMP:10636"/>
        <dbReference type="Rhea" id="RHEA-COMP:10637"/>
        <dbReference type="ChEBI" id="CHEBI:78442"/>
        <dbReference type="ChEBI" id="CHEBI:78531"/>
        <dbReference type="ChEBI" id="CHEBI:78597"/>
        <dbReference type="ChEBI" id="CHEBI:83561"/>
        <dbReference type="EC" id="2.3.2.6"/>
    </reaction>
</comment>
<evidence type="ECO:0000256" key="3">
    <source>
        <dbReference type="ARBA" id="ARBA00023315"/>
    </source>
</evidence>
<evidence type="ECO:0000313" key="6">
    <source>
        <dbReference type="Proteomes" id="UP000199317"/>
    </source>
</evidence>
<evidence type="ECO:0000256" key="1">
    <source>
        <dbReference type="ARBA" id="ARBA00022490"/>
    </source>
</evidence>
<dbReference type="Gene3D" id="3.30.70.3550">
    <property type="entry name" value="Leucyl/phenylalanyl-tRNA-protein transferase, N-terminal domain"/>
    <property type="match status" value="1"/>
</dbReference>
<dbReference type="InterPro" id="IPR016181">
    <property type="entry name" value="Acyl_CoA_acyltransferase"/>
</dbReference>
<dbReference type="SUPFAM" id="SSF55729">
    <property type="entry name" value="Acyl-CoA N-acyltransferases (Nat)"/>
    <property type="match status" value="1"/>
</dbReference>
<dbReference type="RefSeq" id="WP_092832292.1">
    <property type="nucleotide sequence ID" value="NZ_FNJL01000003.1"/>
</dbReference>
<comment type="catalytic activity">
    <reaction evidence="4">
        <text>N-terminal L-lysyl-[protein] + L-leucyl-tRNA(Leu) = N-terminal L-leucyl-L-lysyl-[protein] + tRNA(Leu) + H(+)</text>
        <dbReference type="Rhea" id="RHEA:12340"/>
        <dbReference type="Rhea" id="RHEA-COMP:9613"/>
        <dbReference type="Rhea" id="RHEA-COMP:9622"/>
        <dbReference type="Rhea" id="RHEA-COMP:12670"/>
        <dbReference type="Rhea" id="RHEA-COMP:12671"/>
        <dbReference type="ChEBI" id="CHEBI:15378"/>
        <dbReference type="ChEBI" id="CHEBI:65249"/>
        <dbReference type="ChEBI" id="CHEBI:78442"/>
        <dbReference type="ChEBI" id="CHEBI:78494"/>
        <dbReference type="ChEBI" id="CHEBI:133043"/>
        <dbReference type="EC" id="2.3.2.6"/>
    </reaction>
</comment>
<reference evidence="6" key="1">
    <citation type="submission" date="2016-10" db="EMBL/GenBank/DDBJ databases">
        <authorList>
            <person name="Varghese N."/>
            <person name="Submissions S."/>
        </authorList>
    </citation>
    <scope>NUCLEOTIDE SEQUENCE [LARGE SCALE GENOMIC DNA]</scope>
    <source>
        <strain evidence="6">DSM 17101</strain>
    </source>
</reference>
<dbReference type="HAMAP" id="MF_00688">
    <property type="entry name" value="Leu_Phe_trans"/>
    <property type="match status" value="1"/>
</dbReference>
<comment type="function">
    <text evidence="4">Functions in the N-end rule pathway of protein degradation where it conjugates Leu, Phe and, less efficiently, Met from aminoacyl-tRNAs to the N-termini of proteins containing an N-terminal arginine or lysine.</text>
</comment>
<dbReference type="GO" id="GO:0005737">
    <property type="term" value="C:cytoplasm"/>
    <property type="evidence" value="ECO:0007669"/>
    <property type="project" value="UniProtKB-SubCell"/>
</dbReference>
<comment type="similarity">
    <text evidence="4">Belongs to the L/F-transferase family.</text>
</comment>
<proteinExistence type="inferred from homology"/>
<dbReference type="InterPro" id="IPR004616">
    <property type="entry name" value="Leu/Phe-tRNA_Trfase"/>
</dbReference>
<dbReference type="EMBL" id="FNJL01000003">
    <property type="protein sequence ID" value="SDO74588.1"/>
    <property type="molecule type" value="Genomic_DNA"/>
</dbReference>
<dbReference type="PANTHER" id="PTHR30098">
    <property type="entry name" value="LEUCYL/PHENYLALANYL-TRNA--PROTEIN TRANSFERASE"/>
    <property type="match status" value="1"/>
</dbReference>
<dbReference type="InterPro" id="IPR042203">
    <property type="entry name" value="Leu/Phe-tRNA_Trfase_C"/>
</dbReference>
<keyword evidence="1 4" id="KW-0963">Cytoplasm</keyword>
<name>A0A1H0M2A4_9BURK</name>